<dbReference type="InterPro" id="IPR013022">
    <property type="entry name" value="Xyl_isomerase-like_TIM-brl"/>
</dbReference>
<feature type="domain" description="Xylose isomerase-like TIM barrel" evidence="1">
    <location>
        <begin position="20"/>
        <end position="248"/>
    </location>
</feature>
<sequence>MRPISLEFASTFGLPPVEAVRLASRLGFRHISTPLQPARASLAGYQRFSLRDDIVLRRDLRAAMAETGVTIASGEGVAIVPEHDVRDLYSGDLAIMEGLGIPRINVVSLDPDLPRSFDQLAMLCELASGFGIETLIEFVPIFPICNLETAQRAIAHVGRRDCRVMFDTMHFCRTGGRPADLAAFDPDAIGYIQLCDVPAQRVLADYMEEAICERLACGEGDLPLAELLALLPKDRIVGLEVPQRSQQLAGVPLEERLAHCLAAARRFV</sequence>
<dbReference type="InterPro" id="IPR050312">
    <property type="entry name" value="IolE/XylAMocC-like"/>
</dbReference>
<reference evidence="2 3" key="1">
    <citation type="submission" date="2024-09" db="EMBL/GenBank/DDBJ databases">
        <authorList>
            <person name="Sun Q."/>
            <person name="Mori K."/>
        </authorList>
    </citation>
    <scope>NUCLEOTIDE SEQUENCE [LARGE SCALE GENOMIC DNA]</scope>
    <source>
        <strain evidence="2 3">CICC 11035S</strain>
    </source>
</reference>
<proteinExistence type="predicted"/>
<gene>
    <name evidence="2" type="ORF">ACFFF8_06005</name>
</gene>
<dbReference type="Pfam" id="PF01261">
    <property type="entry name" value="AP_endonuc_2"/>
    <property type="match status" value="1"/>
</dbReference>
<evidence type="ECO:0000313" key="2">
    <source>
        <dbReference type="EMBL" id="MFC0684141.1"/>
    </source>
</evidence>
<dbReference type="RefSeq" id="WP_267218247.1">
    <property type="nucleotide sequence ID" value="NZ_JAPCWC010000001.1"/>
</dbReference>
<dbReference type="InterPro" id="IPR036237">
    <property type="entry name" value="Xyl_isomerase-like_sf"/>
</dbReference>
<dbReference type="Proteomes" id="UP001589858">
    <property type="component" value="Unassembled WGS sequence"/>
</dbReference>
<dbReference type="EMBL" id="JBHLTM010000026">
    <property type="protein sequence ID" value="MFC0684141.1"/>
    <property type="molecule type" value="Genomic_DNA"/>
</dbReference>
<dbReference type="GO" id="GO:0016853">
    <property type="term" value="F:isomerase activity"/>
    <property type="evidence" value="ECO:0007669"/>
    <property type="project" value="UniProtKB-KW"/>
</dbReference>
<evidence type="ECO:0000259" key="1">
    <source>
        <dbReference type="Pfam" id="PF01261"/>
    </source>
</evidence>
<keyword evidence="3" id="KW-1185">Reference proteome</keyword>
<accession>A0ABV6S4H7</accession>
<keyword evidence="2" id="KW-0413">Isomerase</keyword>
<dbReference type="PANTHER" id="PTHR12110">
    <property type="entry name" value="HYDROXYPYRUVATE ISOMERASE"/>
    <property type="match status" value="1"/>
</dbReference>
<organism evidence="2 3">
    <name type="scientific">Novosphingobium clariflavum</name>
    <dbReference type="NCBI Taxonomy" id="2029884"/>
    <lineage>
        <taxon>Bacteria</taxon>
        <taxon>Pseudomonadati</taxon>
        <taxon>Pseudomonadota</taxon>
        <taxon>Alphaproteobacteria</taxon>
        <taxon>Sphingomonadales</taxon>
        <taxon>Sphingomonadaceae</taxon>
        <taxon>Novosphingobium</taxon>
    </lineage>
</organism>
<evidence type="ECO:0000313" key="3">
    <source>
        <dbReference type="Proteomes" id="UP001589858"/>
    </source>
</evidence>
<dbReference type="Gene3D" id="3.20.20.150">
    <property type="entry name" value="Divalent-metal-dependent TIM barrel enzymes"/>
    <property type="match status" value="1"/>
</dbReference>
<protein>
    <submittedName>
        <fullName evidence="2">Sugar phosphate isomerase/epimerase family protein</fullName>
    </submittedName>
</protein>
<dbReference type="PANTHER" id="PTHR12110:SF48">
    <property type="entry name" value="BLL3656 PROTEIN"/>
    <property type="match status" value="1"/>
</dbReference>
<dbReference type="SUPFAM" id="SSF51658">
    <property type="entry name" value="Xylose isomerase-like"/>
    <property type="match status" value="1"/>
</dbReference>
<name>A0ABV6S4H7_9SPHN</name>
<comment type="caution">
    <text evidence="2">The sequence shown here is derived from an EMBL/GenBank/DDBJ whole genome shotgun (WGS) entry which is preliminary data.</text>
</comment>